<dbReference type="InParanoid" id="A0A165A7P0"/>
<evidence type="ECO:0000313" key="3">
    <source>
        <dbReference type="Proteomes" id="UP000076632"/>
    </source>
</evidence>
<dbReference type="EMBL" id="KV407464">
    <property type="protein sequence ID" value="KZF20071.1"/>
    <property type="molecule type" value="Genomic_DNA"/>
</dbReference>
<dbReference type="AlphaFoldDB" id="A0A165A7P0"/>
<dbReference type="Proteomes" id="UP000076632">
    <property type="component" value="Unassembled WGS sequence"/>
</dbReference>
<gene>
    <name evidence="2" type="ORF">L228DRAFT_35126</name>
</gene>
<reference evidence="2 3" key="1">
    <citation type="journal article" date="2016" name="Fungal Biol.">
        <title>The genome of Xylona heveae provides a window into fungal endophytism.</title>
        <authorList>
            <person name="Gazis R."/>
            <person name="Kuo A."/>
            <person name="Riley R."/>
            <person name="LaButti K."/>
            <person name="Lipzen A."/>
            <person name="Lin J."/>
            <person name="Amirebrahimi M."/>
            <person name="Hesse C.N."/>
            <person name="Spatafora J.W."/>
            <person name="Henrissat B."/>
            <person name="Hainaut M."/>
            <person name="Grigoriev I.V."/>
            <person name="Hibbett D.S."/>
        </authorList>
    </citation>
    <scope>NUCLEOTIDE SEQUENCE [LARGE SCALE GENOMIC DNA]</scope>
    <source>
        <strain evidence="2 3">TC161</strain>
    </source>
</reference>
<evidence type="ECO:0000256" key="1">
    <source>
        <dbReference type="SAM" id="Phobius"/>
    </source>
</evidence>
<dbReference type="GeneID" id="28901649"/>
<organism evidence="2 3">
    <name type="scientific">Xylona heveae (strain CBS 132557 / TC161)</name>
    <dbReference type="NCBI Taxonomy" id="1328760"/>
    <lineage>
        <taxon>Eukaryota</taxon>
        <taxon>Fungi</taxon>
        <taxon>Dikarya</taxon>
        <taxon>Ascomycota</taxon>
        <taxon>Pezizomycotina</taxon>
        <taxon>Xylonomycetes</taxon>
        <taxon>Xylonales</taxon>
        <taxon>Xylonaceae</taxon>
        <taxon>Xylona</taxon>
    </lineage>
</organism>
<evidence type="ECO:0000313" key="2">
    <source>
        <dbReference type="EMBL" id="KZF20071.1"/>
    </source>
</evidence>
<keyword evidence="1" id="KW-0472">Membrane</keyword>
<keyword evidence="3" id="KW-1185">Reference proteome</keyword>
<feature type="transmembrane region" description="Helical" evidence="1">
    <location>
        <begin position="23"/>
        <end position="44"/>
    </location>
</feature>
<keyword evidence="1" id="KW-0812">Transmembrane</keyword>
<keyword evidence="1" id="KW-1133">Transmembrane helix</keyword>
<accession>A0A165A7P0</accession>
<dbReference type="RefSeq" id="XP_018185626.1">
    <property type="nucleotide sequence ID" value="XM_018336512.1"/>
</dbReference>
<sequence length="99" mass="11638">MRPSMDTLSNRTLAMTLRSTLRLLFPLCSLFSFPLFFLDFSLLLRRYTTTLKISASPILLYSFTDSLLYTTPHVLTYSYIHISYTHFIPSYLRTFIYST</sequence>
<proteinExistence type="predicted"/>
<protein>
    <submittedName>
        <fullName evidence="2">Uncharacterized protein</fullName>
    </submittedName>
</protein>
<name>A0A165A7P0_XYLHT</name>